<keyword evidence="5 7" id="KW-1133">Transmembrane helix</keyword>
<evidence type="ECO:0000256" key="3">
    <source>
        <dbReference type="ARBA" id="ARBA00022448"/>
    </source>
</evidence>
<keyword evidence="3" id="KW-0813">Transport</keyword>
<name>A0A0G1DGH9_9BACT</name>
<comment type="caution">
    <text evidence="9">The sequence shown here is derived from an EMBL/GenBank/DDBJ whole genome shotgun (WGS) entry which is preliminary data.</text>
</comment>
<dbReference type="InterPro" id="IPR036291">
    <property type="entry name" value="NAD(P)-bd_dom_sf"/>
</dbReference>
<feature type="transmembrane region" description="Helical" evidence="7">
    <location>
        <begin position="214"/>
        <end position="247"/>
    </location>
</feature>
<dbReference type="STRING" id="1618578.UV74_C0013G0127"/>
<dbReference type="SUPFAM" id="SSF51735">
    <property type="entry name" value="NAD(P)-binding Rossmann-fold domains"/>
    <property type="match status" value="1"/>
</dbReference>
<protein>
    <submittedName>
        <fullName evidence="9">Sodium/hydrogen exchanger</fullName>
    </submittedName>
</protein>
<keyword evidence="6 7" id="KW-0472">Membrane</keyword>
<dbReference type="Gene3D" id="1.20.1530.20">
    <property type="match status" value="1"/>
</dbReference>
<feature type="transmembrane region" description="Helical" evidence="7">
    <location>
        <begin position="110"/>
        <end position="132"/>
    </location>
</feature>
<dbReference type="AlphaFoldDB" id="A0A0G1DGH9"/>
<dbReference type="PANTHER" id="PTHR42751">
    <property type="entry name" value="SODIUM/HYDROGEN EXCHANGER FAMILY/TRKA DOMAIN PROTEIN"/>
    <property type="match status" value="1"/>
</dbReference>
<evidence type="ECO:0000259" key="8">
    <source>
        <dbReference type="PROSITE" id="PS51201"/>
    </source>
</evidence>
<evidence type="ECO:0000256" key="5">
    <source>
        <dbReference type="ARBA" id="ARBA00022989"/>
    </source>
</evidence>
<dbReference type="Pfam" id="PF00999">
    <property type="entry name" value="Na_H_Exchanger"/>
    <property type="match status" value="1"/>
</dbReference>
<feature type="transmembrane region" description="Helical" evidence="7">
    <location>
        <begin position="352"/>
        <end position="371"/>
    </location>
</feature>
<dbReference type="GO" id="GO:0015297">
    <property type="term" value="F:antiporter activity"/>
    <property type="evidence" value="ECO:0007669"/>
    <property type="project" value="InterPro"/>
</dbReference>
<dbReference type="GO" id="GO:0016020">
    <property type="term" value="C:membrane"/>
    <property type="evidence" value="ECO:0007669"/>
    <property type="project" value="UniProtKB-SubCell"/>
</dbReference>
<evidence type="ECO:0000256" key="4">
    <source>
        <dbReference type="ARBA" id="ARBA00022692"/>
    </source>
</evidence>
<feature type="transmembrane region" description="Helical" evidence="7">
    <location>
        <begin position="80"/>
        <end position="104"/>
    </location>
</feature>
<evidence type="ECO:0000256" key="2">
    <source>
        <dbReference type="ARBA" id="ARBA00005551"/>
    </source>
</evidence>
<comment type="subcellular location">
    <subcellularLocation>
        <location evidence="1">Membrane</location>
        <topology evidence="1">Multi-pass membrane protein</topology>
    </subcellularLocation>
</comment>
<dbReference type="InterPro" id="IPR038770">
    <property type="entry name" value="Na+/solute_symporter_sf"/>
</dbReference>
<reference evidence="9 10" key="1">
    <citation type="journal article" date="2015" name="Nature">
        <title>rRNA introns, odd ribosomes, and small enigmatic genomes across a large radiation of phyla.</title>
        <authorList>
            <person name="Brown C.T."/>
            <person name="Hug L.A."/>
            <person name="Thomas B.C."/>
            <person name="Sharon I."/>
            <person name="Castelle C.J."/>
            <person name="Singh A."/>
            <person name="Wilkins M.J."/>
            <person name="Williams K.H."/>
            <person name="Banfield J.F."/>
        </authorList>
    </citation>
    <scope>NUCLEOTIDE SEQUENCE [LARGE SCALE GENOMIC DNA]</scope>
</reference>
<dbReference type="Pfam" id="PF02254">
    <property type="entry name" value="TrkA_N"/>
    <property type="match status" value="1"/>
</dbReference>
<feature type="transmembrane region" description="Helical" evidence="7">
    <location>
        <begin position="173"/>
        <end position="194"/>
    </location>
</feature>
<feature type="transmembrane region" description="Helical" evidence="7">
    <location>
        <begin position="144"/>
        <end position="167"/>
    </location>
</feature>
<sequence length="566" mass="60980">MDKAIIGDLFFILLAALLGGVAARILKLPTLLGYIVIGVLLNVVLPIDHGGVESVAQIGVILLLFSVGIELSLSKFVRVGYVAVLGALVEMAVVTGVVWAMLTASGFEGIPAMVFALAFSLSSTALVVKILEDRAETDSIHGEIMIGWLLTQDLAVIPIMAILPTLTDGMANWGGTAVNSLLVSAFLVSAVFFLGRMLAPALTHIVASTNSRELMVLVGISLALGTAFLVSNFGISPALGAFLAGVVISDTQENHAIFSETRPLRDVFVILFFVTLGFFITPAVLIHKIGFILSLAILVILIKALVILMLMLFLGYRGKTAMIVSFGMSQVGEFSFVIFLAARSLNILSEEYASIGIATALATLIATPFIYKLIVPLWRRLKRLSGRWPVIGSIVSPGVRARKVESGLKDHVVICGFGRMGSWIGKALDSEKIPYVVIDYNQRVVKQAQRKGIRIIYGDPAEPNVLDSVSVSEAKAVVVAIPDLVVQEEIISYCQNQAKKVKVIARAHLDEDVAKLSHLRVKKVVQPEFEAAVTVVRDIFTSMGKSHDETGNMLRALRRLHTVNSA</sequence>
<dbReference type="PROSITE" id="PS51201">
    <property type="entry name" value="RCK_N"/>
    <property type="match status" value="1"/>
</dbReference>
<evidence type="ECO:0000313" key="10">
    <source>
        <dbReference type="Proteomes" id="UP000034090"/>
    </source>
</evidence>
<comment type="similarity">
    <text evidence="2">Belongs to the monovalent cation:proton antiporter 2 (CPA2) transporter (TC 2.A.37) family.</text>
</comment>
<evidence type="ECO:0000256" key="6">
    <source>
        <dbReference type="ARBA" id="ARBA00023136"/>
    </source>
</evidence>
<accession>A0A0G1DGH9</accession>
<dbReference type="PANTHER" id="PTHR42751:SF3">
    <property type="entry name" value="SODIUM_GLUTAMATE SYMPORTER"/>
    <property type="match status" value="1"/>
</dbReference>
<proteinExistence type="inferred from homology"/>
<feature type="transmembrane region" description="Helical" evidence="7">
    <location>
        <begin position="292"/>
        <end position="314"/>
    </location>
</feature>
<feature type="domain" description="RCK N-terminal" evidence="8">
    <location>
        <begin position="409"/>
        <end position="525"/>
    </location>
</feature>
<keyword evidence="4 7" id="KW-0812">Transmembrane</keyword>
<dbReference type="InterPro" id="IPR006153">
    <property type="entry name" value="Cation/H_exchanger_TM"/>
</dbReference>
<feature type="transmembrane region" description="Helical" evidence="7">
    <location>
        <begin position="31"/>
        <end position="49"/>
    </location>
</feature>
<feature type="transmembrane region" description="Helical" evidence="7">
    <location>
        <begin position="320"/>
        <end position="340"/>
    </location>
</feature>
<dbReference type="GO" id="GO:1902600">
    <property type="term" value="P:proton transmembrane transport"/>
    <property type="evidence" value="ECO:0007669"/>
    <property type="project" value="InterPro"/>
</dbReference>
<gene>
    <name evidence="9" type="ORF">UV74_C0013G0127</name>
</gene>
<dbReference type="InterPro" id="IPR003148">
    <property type="entry name" value="RCK_N"/>
</dbReference>
<evidence type="ECO:0000313" key="9">
    <source>
        <dbReference type="EMBL" id="KKS97005.1"/>
    </source>
</evidence>
<dbReference type="Proteomes" id="UP000034090">
    <property type="component" value="Unassembled WGS sequence"/>
</dbReference>
<evidence type="ECO:0000256" key="1">
    <source>
        <dbReference type="ARBA" id="ARBA00004141"/>
    </source>
</evidence>
<feature type="transmembrane region" description="Helical" evidence="7">
    <location>
        <begin position="55"/>
        <end position="73"/>
    </location>
</feature>
<feature type="transmembrane region" description="Helical" evidence="7">
    <location>
        <begin position="6"/>
        <end position="26"/>
    </location>
</feature>
<evidence type="ECO:0000256" key="7">
    <source>
        <dbReference type="SAM" id="Phobius"/>
    </source>
</evidence>
<dbReference type="Gene3D" id="3.40.50.720">
    <property type="entry name" value="NAD(P)-binding Rossmann-like Domain"/>
    <property type="match status" value="1"/>
</dbReference>
<feature type="transmembrane region" description="Helical" evidence="7">
    <location>
        <begin position="267"/>
        <end position="285"/>
    </location>
</feature>
<dbReference type="EMBL" id="LCFQ01000013">
    <property type="protein sequence ID" value="KKS97005.1"/>
    <property type="molecule type" value="Genomic_DNA"/>
</dbReference>
<organism evidence="9 10">
    <name type="scientific">Candidatus Woesebacteria bacterium GW2011_GWB1_43_14</name>
    <dbReference type="NCBI Taxonomy" id="1618578"/>
    <lineage>
        <taxon>Bacteria</taxon>
        <taxon>Candidatus Woeseibacteriota</taxon>
    </lineage>
</organism>
<dbReference type="GO" id="GO:0006813">
    <property type="term" value="P:potassium ion transport"/>
    <property type="evidence" value="ECO:0007669"/>
    <property type="project" value="InterPro"/>
</dbReference>